<dbReference type="SUPFAM" id="SSF47384">
    <property type="entry name" value="Homodimeric domain of signal transducing histidine kinase"/>
    <property type="match status" value="1"/>
</dbReference>
<evidence type="ECO:0000256" key="2">
    <source>
        <dbReference type="ARBA" id="ARBA00012438"/>
    </source>
</evidence>
<dbReference type="CDD" id="cd18774">
    <property type="entry name" value="PDC2_HK_sensor"/>
    <property type="match status" value="1"/>
</dbReference>
<dbReference type="CDD" id="cd18773">
    <property type="entry name" value="PDC1_HK_sensor"/>
    <property type="match status" value="1"/>
</dbReference>
<evidence type="ECO:0000256" key="1">
    <source>
        <dbReference type="ARBA" id="ARBA00000085"/>
    </source>
</evidence>
<keyword evidence="4" id="KW-1133">Transmembrane helix</keyword>
<evidence type="ECO:0000313" key="7">
    <source>
        <dbReference type="Proteomes" id="UP000630528"/>
    </source>
</evidence>
<dbReference type="PROSITE" id="PS50109">
    <property type="entry name" value="HIS_KIN"/>
    <property type="match status" value="1"/>
</dbReference>
<comment type="catalytic activity">
    <reaction evidence="1">
        <text>ATP + protein L-histidine = ADP + protein N-phospho-L-histidine.</text>
        <dbReference type="EC" id="2.7.13.3"/>
    </reaction>
</comment>
<dbReference type="CDD" id="cd00075">
    <property type="entry name" value="HATPase"/>
    <property type="match status" value="1"/>
</dbReference>
<dbReference type="InterPro" id="IPR036097">
    <property type="entry name" value="HisK_dim/P_sf"/>
</dbReference>
<dbReference type="InterPro" id="IPR036890">
    <property type="entry name" value="HATPase_C_sf"/>
</dbReference>
<keyword evidence="6" id="KW-0808">Transferase</keyword>
<evidence type="ECO:0000313" key="6">
    <source>
        <dbReference type="EMBL" id="MBK6008814.1"/>
    </source>
</evidence>
<sequence length="576" mass="62353">MTIRKQLTRLVIASVLPTALAAVLLITYSYERHRESIAQGTLNTTRALVQAVDQDLASGRSALQALATSPYLVTGDLAAFDRQARAALVELPGDSLVLTDGSGQQLVNTLRPFGTQLPRHGNLAQIRRVFETGRPLVSDLFASAVRQQLVISIDVPVRRDGQVVYDVSMGMLPVRLGEILGRQALPAGWIAAIIDSRGTIVARSHEANRFVGQQAAPALLQRLLRDREGQLETDTLEGIPVVTVFSRSSVSNWSVAIGIPRTQLARQLWVSIAWLIAGTMSLLMLGSLLAQRIGSRISHSIRSLIEPAAALGRGQVVEIPPLQLVEAQELGRAIENAARMLREREEILAIVSHDLRNPLSAMLLTAKTADRLAAKLPGGEPVRKMLATLSDIGRRMAGLVDDLLAVAVSARGKASMLRMTPVNAAALLERAAGTVRPLFERAGIDLVVESAPSLPEVRADEDRVLRVFINLLDNALKFTQRAGRVVLTAREQPESVVFSVSNTGAALPAEALVHMFEPFWQAGEDRRGAGLGLSICRSIVETHGGRIWAEAEPGMCVRMCFELPRAQQRDEASPAN</sequence>
<dbReference type="GO" id="GO:0000155">
    <property type="term" value="F:phosphorelay sensor kinase activity"/>
    <property type="evidence" value="ECO:0007669"/>
    <property type="project" value="InterPro"/>
</dbReference>
<dbReference type="RefSeq" id="WP_201176732.1">
    <property type="nucleotide sequence ID" value="NZ_JAEPWM010000012.1"/>
</dbReference>
<dbReference type="InterPro" id="IPR004358">
    <property type="entry name" value="Sig_transdc_His_kin-like_C"/>
</dbReference>
<feature type="domain" description="Histidine kinase" evidence="5">
    <location>
        <begin position="350"/>
        <end position="567"/>
    </location>
</feature>
<dbReference type="Pfam" id="PF00512">
    <property type="entry name" value="HisKA"/>
    <property type="match status" value="1"/>
</dbReference>
<keyword evidence="4" id="KW-0472">Membrane</keyword>
<comment type="caution">
    <text evidence="6">The sequence shown here is derived from an EMBL/GenBank/DDBJ whole genome shotgun (WGS) entry which is preliminary data.</text>
</comment>
<organism evidence="6 7">
    <name type="scientific">Ramlibacter ginsenosidimutans</name>
    <dbReference type="NCBI Taxonomy" id="502333"/>
    <lineage>
        <taxon>Bacteria</taxon>
        <taxon>Pseudomonadati</taxon>
        <taxon>Pseudomonadota</taxon>
        <taxon>Betaproteobacteria</taxon>
        <taxon>Burkholderiales</taxon>
        <taxon>Comamonadaceae</taxon>
        <taxon>Ramlibacter</taxon>
    </lineage>
</organism>
<dbReference type="AlphaFoldDB" id="A0A934TWK7"/>
<dbReference type="SUPFAM" id="SSF55874">
    <property type="entry name" value="ATPase domain of HSP90 chaperone/DNA topoisomerase II/histidine kinase"/>
    <property type="match status" value="1"/>
</dbReference>
<dbReference type="InterPro" id="IPR003594">
    <property type="entry name" value="HATPase_dom"/>
</dbReference>
<keyword evidence="3" id="KW-0597">Phosphoprotein</keyword>
<dbReference type="PANTHER" id="PTHR43547">
    <property type="entry name" value="TWO-COMPONENT HISTIDINE KINASE"/>
    <property type="match status" value="1"/>
</dbReference>
<reference evidence="6" key="1">
    <citation type="journal article" date="2012" name="J. Microbiol. Biotechnol.">
        <title>Ramlibacter ginsenosidimutans sp. nov., with ginsenoside-converting activity.</title>
        <authorList>
            <person name="Wang L."/>
            <person name="An D.S."/>
            <person name="Kim S.G."/>
            <person name="Jin F.X."/>
            <person name="Kim S.C."/>
            <person name="Lee S.T."/>
            <person name="Im W.T."/>
        </authorList>
    </citation>
    <scope>NUCLEOTIDE SEQUENCE</scope>
    <source>
        <strain evidence="6">KACC 17527</strain>
    </source>
</reference>
<evidence type="ECO:0000256" key="4">
    <source>
        <dbReference type="SAM" id="Phobius"/>
    </source>
</evidence>
<dbReference type="EC" id="2.7.13.3" evidence="2"/>
<name>A0A934TWK7_9BURK</name>
<dbReference type="Gene3D" id="1.10.287.130">
    <property type="match status" value="1"/>
</dbReference>
<dbReference type="Gene3D" id="3.30.450.20">
    <property type="entry name" value="PAS domain"/>
    <property type="match status" value="1"/>
</dbReference>
<accession>A0A934TWK7</accession>
<feature type="transmembrane region" description="Helical" evidence="4">
    <location>
        <begin position="7"/>
        <end position="30"/>
    </location>
</feature>
<proteinExistence type="predicted"/>
<dbReference type="SMART" id="SM00388">
    <property type="entry name" value="HisKA"/>
    <property type="match status" value="1"/>
</dbReference>
<dbReference type="CDD" id="cd00082">
    <property type="entry name" value="HisKA"/>
    <property type="match status" value="1"/>
</dbReference>
<dbReference type="Gene3D" id="3.30.565.10">
    <property type="entry name" value="Histidine kinase-like ATPase, C-terminal domain"/>
    <property type="match status" value="1"/>
</dbReference>
<keyword evidence="7" id="KW-1185">Reference proteome</keyword>
<gene>
    <name evidence="6" type="ORF">JJB11_22180</name>
</gene>
<evidence type="ECO:0000256" key="3">
    <source>
        <dbReference type="ARBA" id="ARBA00022553"/>
    </source>
</evidence>
<protein>
    <recommendedName>
        <fullName evidence="2">histidine kinase</fullName>
        <ecNumber evidence="2">2.7.13.3</ecNumber>
    </recommendedName>
</protein>
<keyword evidence="4" id="KW-0812">Transmembrane</keyword>
<dbReference type="EMBL" id="JAEPWM010000012">
    <property type="protein sequence ID" value="MBK6008814.1"/>
    <property type="molecule type" value="Genomic_DNA"/>
</dbReference>
<dbReference type="InterPro" id="IPR005467">
    <property type="entry name" value="His_kinase_dom"/>
</dbReference>
<keyword evidence="6" id="KW-0418">Kinase</keyword>
<dbReference type="InterPro" id="IPR003661">
    <property type="entry name" value="HisK_dim/P_dom"/>
</dbReference>
<dbReference type="PRINTS" id="PR00344">
    <property type="entry name" value="BCTRLSENSOR"/>
</dbReference>
<dbReference type="PANTHER" id="PTHR43547:SF2">
    <property type="entry name" value="HYBRID SIGNAL TRANSDUCTION HISTIDINE KINASE C"/>
    <property type="match status" value="1"/>
</dbReference>
<dbReference type="SMART" id="SM00387">
    <property type="entry name" value="HATPase_c"/>
    <property type="match status" value="1"/>
</dbReference>
<dbReference type="Pfam" id="PF02518">
    <property type="entry name" value="HATPase_c"/>
    <property type="match status" value="1"/>
</dbReference>
<dbReference type="Proteomes" id="UP000630528">
    <property type="component" value="Unassembled WGS sequence"/>
</dbReference>
<evidence type="ECO:0000259" key="5">
    <source>
        <dbReference type="PROSITE" id="PS50109"/>
    </source>
</evidence>
<reference evidence="6" key="2">
    <citation type="submission" date="2021-01" db="EMBL/GenBank/DDBJ databases">
        <authorList>
            <person name="Kang M."/>
        </authorList>
    </citation>
    <scope>NUCLEOTIDE SEQUENCE</scope>
    <source>
        <strain evidence="6">KACC 17527</strain>
    </source>
</reference>